<keyword evidence="2" id="KW-0393">Immunoglobulin domain</keyword>
<dbReference type="AlphaFoldDB" id="A0A6I9P463"/>
<dbReference type="PROSITE" id="PS00290">
    <property type="entry name" value="IG_MHC"/>
    <property type="match status" value="1"/>
</dbReference>
<accession>A0A6I9P463</accession>
<dbReference type="GeneID" id="104959111"/>
<dbReference type="Pfam" id="PF07654">
    <property type="entry name" value="C1-set"/>
    <property type="match status" value="1"/>
</dbReference>
<feature type="compositionally biased region" description="Low complexity" evidence="3">
    <location>
        <begin position="153"/>
        <end position="162"/>
    </location>
</feature>
<dbReference type="OrthoDB" id="8936120at2759"/>
<dbReference type="RefSeq" id="XP_010785264.1">
    <property type="nucleotide sequence ID" value="XM_010786962.1"/>
</dbReference>
<name>A0A6I9P463_9TELE</name>
<reference evidence="7" key="1">
    <citation type="submission" date="2025-08" db="UniProtKB">
        <authorList>
            <consortium name="RefSeq"/>
        </authorList>
    </citation>
    <scope>IDENTIFICATION</scope>
    <source>
        <tissue evidence="7">Muscle</tissue>
    </source>
</reference>
<keyword evidence="1" id="KW-0325">Glycoprotein</keyword>
<dbReference type="PROSITE" id="PS50835">
    <property type="entry name" value="IG_LIKE"/>
    <property type="match status" value="1"/>
</dbReference>
<sequence>MLWFLFPAPPKVYVFSRKATSEKNIILSCMATGFYPKDILLQIKRNGRILTKEDGVCTTNTRPNGDETYQRTDGVEILRTDLSTYTCEVKHVASGMHVEQQWDHTLPSDPGSIIVVVVVVLGVVLLLVALAVLLILYKKGMLGVGTSGKKSKGGSSNSDSSDQALQAVTTKGGNDIEASETLMKASDDSIDSAGTKDSGVPGGTPSPQSSPASSIQGGK</sequence>
<dbReference type="GO" id="GO:0005615">
    <property type="term" value="C:extracellular space"/>
    <property type="evidence" value="ECO:0007669"/>
    <property type="project" value="TreeGrafter"/>
</dbReference>
<dbReference type="InterPro" id="IPR003597">
    <property type="entry name" value="Ig_C1-set"/>
</dbReference>
<proteinExistence type="predicted"/>
<dbReference type="GO" id="GO:0009897">
    <property type="term" value="C:external side of plasma membrane"/>
    <property type="evidence" value="ECO:0007669"/>
    <property type="project" value="TreeGrafter"/>
</dbReference>
<keyword evidence="4" id="KW-0472">Membrane</keyword>
<evidence type="ECO:0000256" key="1">
    <source>
        <dbReference type="ARBA" id="ARBA00023180"/>
    </source>
</evidence>
<dbReference type="PANTHER" id="PTHR16675">
    <property type="entry name" value="MHC CLASS I-RELATED"/>
    <property type="match status" value="1"/>
</dbReference>
<dbReference type="InterPro" id="IPR036179">
    <property type="entry name" value="Ig-like_dom_sf"/>
</dbReference>
<dbReference type="InterPro" id="IPR007110">
    <property type="entry name" value="Ig-like_dom"/>
</dbReference>
<dbReference type="SUPFAM" id="SSF48726">
    <property type="entry name" value="Immunoglobulin"/>
    <property type="match status" value="1"/>
</dbReference>
<dbReference type="InterPro" id="IPR013783">
    <property type="entry name" value="Ig-like_fold"/>
</dbReference>
<dbReference type="SMART" id="SM00407">
    <property type="entry name" value="IGc1"/>
    <property type="match status" value="1"/>
</dbReference>
<feature type="compositionally biased region" description="Polar residues" evidence="3">
    <location>
        <begin position="163"/>
        <end position="172"/>
    </location>
</feature>
<keyword evidence="4" id="KW-1133">Transmembrane helix</keyword>
<keyword evidence="4" id="KW-0812">Transmembrane</keyword>
<evidence type="ECO:0000259" key="5">
    <source>
        <dbReference type="PROSITE" id="PS50835"/>
    </source>
</evidence>
<protein>
    <submittedName>
        <fullName evidence="7">H-2 class I histocompatibility antigen, D-P alpha chain-like</fullName>
    </submittedName>
</protein>
<evidence type="ECO:0000313" key="6">
    <source>
        <dbReference type="Proteomes" id="UP000504611"/>
    </source>
</evidence>
<feature type="compositionally biased region" description="Low complexity" evidence="3">
    <location>
        <begin position="203"/>
        <end position="219"/>
    </location>
</feature>
<feature type="region of interest" description="Disordered" evidence="3">
    <location>
        <begin position="147"/>
        <end position="219"/>
    </location>
</feature>
<dbReference type="InterPro" id="IPR050208">
    <property type="entry name" value="MHC_class-I_related"/>
</dbReference>
<keyword evidence="6" id="KW-1185">Reference proteome</keyword>
<feature type="domain" description="Ig-like" evidence="5">
    <location>
        <begin position="10"/>
        <end position="103"/>
    </location>
</feature>
<gene>
    <name evidence="7" type="primary">LOC104959111</name>
</gene>
<evidence type="ECO:0000256" key="3">
    <source>
        <dbReference type="SAM" id="MobiDB-lite"/>
    </source>
</evidence>
<dbReference type="PANTHER" id="PTHR16675:SF193">
    <property type="entry name" value="LOC571647 PROTEIN-RELATED"/>
    <property type="match status" value="1"/>
</dbReference>
<dbReference type="KEGG" id="ncc:104959111"/>
<dbReference type="Proteomes" id="UP000504611">
    <property type="component" value="Unplaced"/>
</dbReference>
<dbReference type="Gene3D" id="2.60.40.10">
    <property type="entry name" value="Immunoglobulins"/>
    <property type="match status" value="1"/>
</dbReference>
<dbReference type="InterPro" id="IPR003006">
    <property type="entry name" value="Ig/MHC_CS"/>
</dbReference>
<dbReference type="GO" id="GO:0006955">
    <property type="term" value="P:immune response"/>
    <property type="evidence" value="ECO:0007669"/>
    <property type="project" value="TreeGrafter"/>
</dbReference>
<evidence type="ECO:0000256" key="4">
    <source>
        <dbReference type="SAM" id="Phobius"/>
    </source>
</evidence>
<feature type="transmembrane region" description="Helical" evidence="4">
    <location>
        <begin position="113"/>
        <end position="137"/>
    </location>
</feature>
<evidence type="ECO:0000313" key="7">
    <source>
        <dbReference type="RefSeq" id="XP_010785264.1"/>
    </source>
</evidence>
<evidence type="ECO:0000256" key="2">
    <source>
        <dbReference type="ARBA" id="ARBA00023319"/>
    </source>
</evidence>
<organism evidence="6 7">
    <name type="scientific">Notothenia coriiceps</name>
    <name type="common">black rockcod</name>
    <dbReference type="NCBI Taxonomy" id="8208"/>
    <lineage>
        <taxon>Eukaryota</taxon>
        <taxon>Metazoa</taxon>
        <taxon>Chordata</taxon>
        <taxon>Craniata</taxon>
        <taxon>Vertebrata</taxon>
        <taxon>Euteleostomi</taxon>
        <taxon>Actinopterygii</taxon>
        <taxon>Neopterygii</taxon>
        <taxon>Teleostei</taxon>
        <taxon>Neoteleostei</taxon>
        <taxon>Acanthomorphata</taxon>
        <taxon>Eupercaria</taxon>
        <taxon>Perciformes</taxon>
        <taxon>Notothenioidei</taxon>
        <taxon>Nototheniidae</taxon>
        <taxon>Notothenia</taxon>
    </lineage>
</organism>